<dbReference type="PANTHER" id="PTHR22746:SF10">
    <property type="entry name" value="GUANINE NUCLEOTIDE EXCHANGE FACTOR SUBUNIT RIC1"/>
    <property type="match status" value="1"/>
</dbReference>
<reference evidence="4 5" key="1">
    <citation type="submission" date="2013-07" db="EMBL/GenBank/DDBJ databases">
        <authorList>
            <person name="Stoco P.H."/>
            <person name="Wagner G."/>
            <person name="Gerber A."/>
            <person name="Zaha A."/>
            <person name="Thompson C."/>
            <person name="Bartholomeu D.C."/>
            <person name="Luckemeyer D.D."/>
            <person name="Bahia D."/>
            <person name="Loreto E."/>
            <person name="Prestes E.B."/>
            <person name="Lima F.M."/>
            <person name="Rodrigues-Luiz G."/>
            <person name="Vallejo G.A."/>
            <person name="Filho J.F."/>
            <person name="Monteiro K.M."/>
            <person name="Tyler K.M."/>
            <person name="de Almeida L.G."/>
            <person name="Ortiz M.F."/>
            <person name="Siervo M.A."/>
            <person name="de Moraes M.H."/>
            <person name="Cunha O.L."/>
            <person name="Mendonca-Neto R."/>
            <person name="Silva R."/>
            <person name="Teixeira S.M."/>
            <person name="Murta S.M."/>
            <person name="Sincero T.C."/>
            <person name="Mendes T.A."/>
            <person name="Urmenyi T.P."/>
            <person name="Silva V.G."/>
            <person name="da Rocha W.D."/>
            <person name="Andersson B."/>
            <person name="Romanha A.J."/>
            <person name="Steindel M."/>
            <person name="de Vasconcelos A.T."/>
            <person name="Grisard E.C."/>
        </authorList>
    </citation>
    <scope>NUCLEOTIDE SEQUENCE [LARGE SCALE GENOMIC DNA]</scope>
    <source>
        <strain evidence="4 5">SC58</strain>
    </source>
</reference>
<dbReference type="GO" id="GO:0000139">
    <property type="term" value="C:Golgi membrane"/>
    <property type="evidence" value="ECO:0007669"/>
    <property type="project" value="TreeGrafter"/>
</dbReference>
<dbReference type="OrthoDB" id="67540at2759"/>
<organism evidence="4 5">
    <name type="scientific">Trypanosoma rangeli SC58</name>
    <dbReference type="NCBI Taxonomy" id="429131"/>
    <lineage>
        <taxon>Eukaryota</taxon>
        <taxon>Discoba</taxon>
        <taxon>Euglenozoa</taxon>
        <taxon>Kinetoplastea</taxon>
        <taxon>Metakinetoplastina</taxon>
        <taxon>Trypanosomatida</taxon>
        <taxon>Trypanosomatidae</taxon>
        <taxon>Trypanosoma</taxon>
        <taxon>Herpetosoma</taxon>
    </lineage>
</organism>
<gene>
    <name evidence="4" type="ORF">TRSC58_05329</name>
</gene>
<dbReference type="Proteomes" id="UP000031737">
    <property type="component" value="Unassembled WGS sequence"/>
</dbReference>
<dbReference type="GO" id="GO:0042147">
    <property type="term" value="P:retrograde transport, endosome to Golgi"/>
    <property type="evidence" value="ECO:0007669"/>
    <property type="project" value="TreeGrafter"/>
</dbReference>
<dbReference type="VEuPathDB" id="TriTrypDB:TRSC58_05329"/>
<name>A0A061IWE0_TRYRA</name>
<comment type="caution">
    <text evidence="4">The sequence shown here is derived from an EMBL/GenBank/DDBJ whole genome shotgun (WGS) entry which is preliminary data.</text>
</comment>
<keyword evidence="5" id="KW-1185">Reference proteome</keyword>
<dbReference type="GO" id="GO:0005829">
    <property type="term" value="C:cytosol"/>
    <property type="evidence" value="ECO:0007669"/>
    <property type="project" value="TreeGrafter"/>
</dbReference>
<evidence type="ECO:0000256" key="1">
    <source>
        <dbReference type="ARBA" id="ARBA00004370"/>
    </source>
</evidence>
<feature type="domain" description="RIC1 C-terminal alpha solenoid region" evidence="3">
    <location>
        <begin position="812"/>
        <end position="964"/>
    </location>
</feature>
<comment type="subcellular location">
    <subcellularLocation>
        <location evidence="1">Membrane</location>
    </subcellularLocation>
</comment>
<dbReference type="InterPro" id="IPR040096">
    <property type="entry name" value="Ric1"/>
</dbReference>
<dbReference type="AlphaFoldDB" id="A0A061IWE0"/>
<evidence type="ECO:0000256" key="2">
    <source>
        <dbReference type="ARBA" id="ARBA00023136"/>
    </source>
</evidence>
<dbReference type="PANTHER" id="PTHR22746">
    <property type="entry name" value="RAB6A-GEF COMPLEX PARTNER PROTEIN 1"/>
    <property type="match status" value="1"/>
</dbReference>
<evidence type="ECO:0000259" key="3">
    <source>
        <dbReference type="Pfam" id="PF07064"/>
    </source>
</evidence>
<dbReference type="InterPro" id="IPR009771">
    <property type="entry name" value="RIC1_C"/>
</dbReference>
<dbReference type="Pfam" id="PF07064">
    <property type="entry name" value="RIC1"/>
    <property type="match status" value="1"/>
</dbReference>
<dbReference type="GO" id="GO:0006886">
    <property type="term" value="P:intracellular protein transport"/>
    <property type="evidence" value="ECO:0007669"/>
    <property type="project" value="InterPro"/>
</dbReference>
<keyword evidence="2" id="KW-0472">Membrane</keyword>
<dbReference type="GO" id="GO:0034066">
    <property type="term" value="C:Ric1-Rgp1 guanyl-nucleotide exchange factor complex"/>
    <property type="evidence" value="ECO:0007669"/>
    <property type="project" value="InterPro"/>
</dbReference>
<dbReference type="EMBL" id="AUPL01005329">
    <property type="protein sequence ID" value="ESL06989.1"/>
    <property type="molecule type" value="Genomic_DNA"/>
</dbReference>
<dbReference type="SUPFAM" id="SSF69322">
    <property type="entry name" value="Tricorn protease domain 2"/>
    <property type="match status" value="1"/>
</dbReference>
<evidence type="ECO:0000313" key="5">
    <source>
        <dbReference type="Proteomes" id="UP000031737"/>
    </source>
</evidence>
<protein>
    <recommendedName>
        <fullName evidence="3">RIC1 C-terminal alpha solenoid region domain-containing protein</fullName>
    </recommendedName>
</protein>
<evidence type="ECO:0000313" key="4">
    <source>
        <dbReference type="EMBL" id="ESL06989.1"/>
    </source>
</evidence>
<proteinExistence type="predicted"/>
<accession>A0A061IWE0</accession>
<sequence>MHLACGSQAVHTWDLQVSDCDKRSVAVLSSPAGNCVVVLSKTQLHFWTGPSDEIYIGSVRIDGATAEDDPATHFLWHPRGDYLVVATLQRRMLFFKVSLDFKSMELLAPLCHNHLLHLCSLASRVRFLKEEHLEFGIVTSLATGGPNCFFACTTAGVVCVIGWFQQKILHTWSCHSLSKGPHFFAFPEEVGEGHTDTDVHAAHGDFFTGSVLDVHHAPKLKLTVLLLASGYVLLAQSNVGSDFTRDGIAFSGKCAAAPGVARVSINSRHMLLAMATQAGDAVCKWISADLSLKPFWNGLKCPSGAKRLGPIEDLQWSPNEDLLCVGFYHLGVVVVHYSGVCVYSSLSFHHPQRSEVGGCISFSWSHHGYRLCVIEPLSSGFTEYSFNQIISSPTVDSKSCFTPVVAFDNEVLRLAGYFAADGGLALHEVVSARTRYVIENYPLTHGAVSPDGSSLALAGRNGFVLFDRFSHRWRSLRNKDQEKEFACVAQPLWLSNLAVVLPVRITQNRTFELRVYAHRHLDASALLCRVPLERMPLHVCECHDEYTDIFILVADSSNALLLWRCVIAFEGQSSAVDVKISLEFITRTQLPDTFFYPVGMAGIHPARLRPNKFSSRLPSSQQKGHEKALPQALFVLRGSHALVSFDIGFAVANGSKMPPQISILRSDGVCRIWIDYSVPMDGSVIIVFDVCGITLLHLIGIDDGKDASLLAHEYDVSEFDTETIPVGVSTHDGCLLTAGSTNEILSSIGGAPPTVSLRMSLRPRLYNYRVLAALTCPDLLGLCTPNGKPTASSASSFVPLVWSDRLFYWLEDMRRNGTFVPNADHYLHTLITGSLPYSFDQNHRRTVVQATISLFRRYSEFYSVVLSCLRKLDVSQWRVLLEVLGSPAGFFRECIENHRFEEAAQLLRVIMLDGSVSDGGASVESLEAAMSSAVELFVSALWQRKIDLLQDLLRFTALLQAEIAMPAVSGNDGANDSGVWTRLLSAVGFQKDLPCGFASEREPLRLLALEEVSCGPASSGTLQRRSAVEYLFCNHPTVRQAIYDVASQALFAGHLMLLRDMLHELFVSLPHFVACRTGTITGELRSKCPNDTSTMDCGLEGTFNTMRLVGLFDGIHNELGLPRSVRCIGTELQDAVMSFLQTQGVESNMVVWTTAQSYLYTTPGMVETLHGLRELYSVWEECVLAVNVILMSEGMVIRQLHATPEFAQALQHLIAQPQNVGYAAFVQGCIDVYNTAAMSSVTAPSIG</sequence>